<proteinExistence type="predicted"/>
<dbReference type="Proteomes" id="UP000095185">
    <property type="component" value="Chromosome"/>
</dbReference>
<dbReference type="PROSITE" id="PS51257">
    <property type="entry name" value="PROKAR_LIPOPROTEIN"/>
    <property type="match status" value="1"/>
</dbReference>
<gene>
    <name evidence="1" type="ORF">BIU88_02115</name>
</gene>
<name>A0A1D8D643_CHLLM</name>
<accession>A0A1D8D643</accession>
<keyword evidence="2" id="KW-1185">Reference proteome</keyword>
<dbReference type="OrthoDB" id="9790776at2"/>
<reference evidence="1" key="1">
    <citation type="submission" date="2016-09" db="EMBL/GenBank/DDBJ databases">
        <title>Genome sequence of Chlorobaculum limnaeum.</title>
        <authorList>
            <person name="Liu Z."/>
            <person name="Tank M."/>
            <person name="Bryant D.A."/>
        </authorList>
    </citation>
    <scope>NUCLEOTIDE SEQUENCE [LARGE SCALE GENOMIC DNA]</scope>
    <source>
        <strain evidence="1">DSM 1677</strain>
    </source>
</reference>
<dbReference type="GO" id="GO:0019867">
    <property type="term" value="C:outer membrane"/>
    <property type="evidence" value="ECO:0007669"/>
    <property type="project" value="InterPro"/>
</dbReference>
<evidence type="ECO:0008006" key="3">
    <source>
        <dbReference type="Google" id="ProtNLM"/>
    </source>
</evidence>
<dbReference type="AlphaFoldDB" id="A0A1D8D643"/>
<protein>
    <recommendedName>
        <fullName evidence="3">Lipopolysaccharide-assembly</fullName>
    </recommendedName>
</protein>
<evidence type="ECO:0000313" key="1">
    <source>
        <dbReference type="EMBL" id="AOS84967.1"/>
    </source>
</evidence>
<dbReference type="InterPro" id="IPR007485">
    <property type="entry name" value="LPS_assembly_LptE"/>
</dbReference>
<dbReference type="Pfam" id="PF04390">
    <property type="entry name" value="LptE"/>
    <property type="match status" value="1"/>
</dbReference>
<dbReference type="EMBL" id="CP017305">
    <property type="protein sequence ID" value="AOS84967.1"/>
    <property type="molecule type" value="Genomic_DNA"/>
</dbReference>
<dbReference type="GO" id="GO:0043165">
    <property type="term" value="P:Gram-negative-bacterium-type cell outer membrane assembly"/>
    <property type="evidence" value="ECO:0007669"/>
    <property type="project" value="InterPro"/>
</dbReference>
<sequence>MRKTTGTLFALLTLVTLLLQGCYSFSGASIPPHLNTVAVPLFDDTSQAGIAEYREYITRSLVNKIESQSTLSIEADPTRADSVLKGAIVAYSDEPSQLGSVTERAVTNRITIVLQAEFNDQVKNTTLFSQTFVGFADYQVGSYTKQQEAIRNAYNMALDDLFNRMISNW</sequence>
<dbReference type="STRING" id="274537.BIU88_02115"/>
<dbReference type="KEGG" id="clz:BIU88_02115"/>
<organism evidence="1 2">
    <name type="scientific">Chlorobaculum limnaeum</name>
    <dbReference type="NCBI Taxonomy" id="274537"/>
    <lineage>
        <taxon>Bacteria</taxon>
        <taxon>Pseudomonadati</taxon>
        <taxon>Chlorobiota</taxon>
        <taxon>Chlorobiia</taxon>
        <taxon>Chlorobiales</taxon>
        <taxon>Chlorobiaceae</taxon>
        <taxon>Chlorobaculum</taxon>
    </lineage>
</organism>
<evidence type="ECO:0000313" key="2">
    <source>
        <dbReference type="Proteomes" id="UP000095185"/>
    </source>
</evidence>